<evidence type="ECO:0000256" key="1">
    <source>
        <dbReference type="ARBA" id="ARBA00001946"/>
    </source>
</evidence>
<evidence type="ECO:0000256" key="3">
    <source>
        <dbReference type="ARBA" id="ARBA00022553"/>
    </source>
</evidence>
<protein>
    <submittedName>
        <fullName evidence="11">Phosphomannomutase / phosphoglucosamine mutase</fullName>
        <ecNumber evidence="11">5.4.2.10</ecNumber>
        <ecNumber evidence="11">5.4.2.8</ecNumber>
    </submittedName>
</protein>
<dbReference type="EC" id="5.4.2.8" evidence="11"/>
<dbReference type="InterPro" id="IPR005846">
    <property type="entry name" value="A-D-PHexomutase_a/b/a-III"/>
</dbReference>
<dbReference type="Gene3D" id="3.30.310.50">
    <property type="entry name" value="Alpha-D-phosphohexomutase, C-terminal domain"/>
    <property type="match status" value="1"/>
</dbReference>
<keyword evidence="6 11" id="KW-0413">Isomerase</keyword>
<reference evidence="11" key="1">
    <citation type="journal article" date="2015" name="Proc. Natl. Acad. Sci. U.S.A.">
        <title>Networks of energetic and metabolic interactions define dynamics in microbial communities.</title>
        <authorList>
            <person name="Embree M."/>
            <person name="Liu J.K."/>
            <person name="Al-Bassam M.M."/>
            <person name="Zengler K."/>
        </authorList>
    </citation>
    <scope>NUCLEOTIDE SEQUENCE</scope>
</reference>
<dbReference type="Pfam" id="PF00408">
    <property type="entry name" value="PGM_PMM_IV"/>
    <property type="match status" value="1"/>
</dbReference>
<dbReference type="InterPro" id="IPR005841">
    <property type="entry name" value="Alpha-D-phosphohexomutase_SF"/>
</dbReference>
<sequence>MHVTVFRAYDVRGVYGTDLTEQLVKRVGESFGSYAEGGSVSLGRDTRISGPSLQKAFLDGVLSTGCQVNSFGIIPIAIISFITWKEGLKAAAYISASHNPPEYNGVRFRTCDGYGLLYQESSIMKYYREGGFLAGQGIKTDRDPGEAIERYREYVQEKLNLKRPLKLVLDMGNGAACTMATFYQRLGFDPLILNGTTDGLFPGRGPAPNEESLRPACQMLKKKEADFGVGFDPDADRGIVIDDKGAVLPPEKVAIIITRARYKPGDLVISGFDCSMILERELEKDGIKVLRERVGDVFVANRVKNSKAVLGVERSGHFFLPEFQYSDDPFAMSLALAEIVSSGEKLSDLAGMIPDYPYKQMSVHLNEDPAAVMLRLADSLAFFEPDTTDGLKITTESYSVLIRPSNTEPIIRLYIETTRGDMKELEEQYKKIIHQAMKA</sequence>
<dbReference type="InterPro" id="IPR036900">
    <property type="entry name" value="A-D-PHexomutase_C_sf"/>
</dbReference>
<evidence type="ECO:0000256" key="4">
    <source>
        <dbReference type="ARBA" id="ARBA00022723"/>
    </source>
</evidence>
<name>A0A0W8F9S2_9ZZZZ</name>
<evidence type="ECO:0000256" key="2">
    <source>
        <dbReference type="ARBA" id="ARBA00010231"/>
    </source>
</evidence>
<dbReference type="GO" id="GO:0004615">
    <property type="term" value="F:phosphomannomutase activity"/>
    <property type="evidence" value="ECO:0007669"/>
    <property type="project" value="UniProtKB-EC"/>
</dbReference>
<dbReference type="Gene3D" id="3.40.120.10">
    <property type="entry name" value="Alpha-D-Glucose-1,6-Bisphosphate, subunit A, domain 3"/>
    <property type="match status" value="3"/>
</dbReference>
<feature type="domain" description="Alpha-D-phosphohexomutase alpha/beta/alpha" evidence="9">
    <location>
        <begin position="149"/>
        <end position="245"/>
    </location>
</feature>
<dbReference type="EMBL" id="LNQE01001448">
    <property type="protein sequence ID" value="KUG17346.1"/>
    <property type="molecule type" value="Genomic_DNA"/>
</dbReference>
<feature type="domain" description="Alpha-D-phosphohexomutase alpha/beta/alpha" evidence="8">
    <location>
        <begin position="5"/>
        <end position="125"/>
    </location>
</feature>
<keyword evidence="4" id="KW-0479">Metal-binding</keyword>
<dbReference type="EC" id="5.4.2.10" evidence="11"/>
<dbReference type="InterPro" id="IPR016055">
    <property type="entry name" value="A-D-PHexomutase_a/b/a-I/II/III"/>
</dbReference>
<dbReference type="Pfam" id="PF02880">
    <property type="entry name" value="PGM_PMM_III"/>
    <property type="match status" value="1"/>
</dbReference>
<dbReference type="Pfam" id="PF02878">
    <property type="entry name" value="PGM_PMM_I"/>
    <property type="match status" value="1"/>
</dbReference>
<dbReference type="SUPFAM" id="SSF53738">
    <property type="entry name" value="Phosphoglucomutase, first 3 domains"/>
    <property type="match status" value="3"/>
</dbReference>
<comment type="cofactor">
    <cofactor evidence="1">
        <name>Mg(2+)</name>
        <dbReference type="ChEBI" id="CHEBI:18420"/>
    </cofactor>
</comment>
<dbReference type="PANTHER" id="PTHR43771">
    <property type="entry name" value="PHOSPHOMANNOMUTASE"/>
    <property type="match status" value="1"/>
</dbReference>
<proteinExistence type="inferred from homology"/>
<evidence type="ECO:0000256" key="5">
    <source>
        <dbReference type="ARBA" id="ARBA00022842"/>
    </source>
</evidence>
<dbReference type="AlphaFoldDB" id="A0A0W8F9S2"/>
<evidence type="ECO:0000259" key="7">
    <source>
        <dbReference type="Pfam" id="PF00408"/>
    </source>
</evidence>
<organism evidence="11">
    <name type="scientific">hydrocarbon metagenome</name>
    <dbReference type="NCBI Taxonomy" id="938273"/>
    <lineage>
        <taxon>unclassified sequences</taxon>
        <taxon>metagenomes</taxon>
        <taxon>ecological metagenomes</taxon>
    </lineage>
</organism>
<dbReference type="SUPFAM" id="SSF55957">
    <property type="entry name" value="Phosphoglucomutase, C-terminal domain"/>
    <property type="match status" value="1"/>
</dbReference>
<dbReference type="GO" id="GO:0005975">
    <property type="term" value="P:carbohydrate metabolic process"/>
    <property type="evidence" value="ECO:0007669"/>
    <property type="project" value="InterPro"/>
</dbReference>
<feature type="domain" description="Alpha-D-phosphohexomutase alpha/beta/alpha" evidence="10">
    <location>
        <begin position="251"/>
        <end position="353"/>
    </location>
</feature>
<feature type="domain" description="Alpha-D-phosphohexomutase C-terminal" evidence="7">
    <location>
        <begin position="378"/>
        <end position="423"/>
    </location>
</feature>
<keyword evidence="5" id="KW-0460">Magnesium</keyword>
<dbReference type="InterPro" id="IPR005845">
    <property type="entry name" value="A-D-PHexomutase_a/b/a-II"/>
</dbReference>
<gene>
    <name evidence="11" type="ORF">ASZ90_012967</name>
</gene>
<evidence type="ECO:0000259" key="10">
    <source>
        <dbReference type="Pfam" id="PF02880"/>
    </source>
</evidence>
<dbReference type="InterPro" id="IPR005844">
    <property type="entry name" value="A-D-PHexomutase_a/b/a-I"/>
</dbReference>
<evidence type="ECO:0000259" key="9">
    <source>
        <dbReference type="Pfam" id="PF02879"/>
    </source>
</evidence>
<evidence type="ECO:0000313" key="11">
    <source>
        <dbReference type="EMBL" id="KUG17346.1"/>
    </source>
</evidence>
<evidence type="ECO:0000256" key="6">
    <source>
        <dbReference type="ARBA" id="ARBA00023235"/>
    </source>
</evidence>
<evidence type="ECO:0000259" key="8">
    <source>
        <dbReference type="Pfam" id="PF02878"/>
    </source>
</evidence>
<dbReference type="Pfam" id="PF02879">
    <property type="entry name" value="PGM_PMM_II"/>
    <property type="match status" value="1"/>
</dbReference>
<accession>A0A0W8F9S2</accession>
<dbReference type="PRINTS" id="PR00509">
    <property type="entry name" value="PGMPMM"/>
</dbReference>
<dbReference type="PANTHER" id="PTHR43771:SF1">
    <property type="entry name" value="PHOSPHOMANNOMUTASE"/>
    <property type="match status" value="1"/>
</dbReference>
<comment type="caution">
    <text evidence="11">The sequence shown here is derived from an EMBL/GenBank/DDBJ whole genome shotgun (WGS) entry which is preliminary data.</text>
</comment>
<dbReference type="GO" id="GO:0008966">
    <property type="term" value="F:phosphoglucosamine mutase activity"/>
    <property type="evidence" value="ECO:0007669"/>
    <property type="project" value="UniProtKB-EC"/>
</dbReference>
<dbReference type="GO" id="GO:0046872">
    <property type="term" value="F:metal ion binding"/>
    <property type="evidence" value="ECO:0007669"/>
    <property type="project" value="UniProtKB-KW"/>
</dbReference>
<keyword evidence="3" id="KW-0597">Phosphoprotein</keyword>
<comment type="similarity">
    <text evidence="2">Belongs to the phosphohexose mutase family.</text>
</comment>
<dbReference type="InterPro" id="IPR005843">
    <property type="entry name" value="A-D-PHexomutase_C"/>
</dbReference>